<proteinExistence type="inferred from homology"/>
<comment type="similarity">
    <text evidence="5">Belongs to the TMEM41 family.</text>
</comment>
<dbReference type="GO" id="GO:0005789">
    <property type="term" value="C:endoplasmic reticulum membrane"/>
    <property type="evidence" value="ECO:0007669"/>
    <property type="project" value="TreeGrafter"/>
</dbReference>
<keyword evidence="3 6" id="KW-1133">Transmembrane helix</keyword>
<evidence type="ECO:0000256" key="6">
    <source>
        <dbReference type="SAM" id="Phobius"/>
    </source>
</evidence>
<dbReference type="Proteomes" id="UP000502823">
    <property type="component" value="Unassembled WGS sequence"/>
</dbReference>
<dbReference type="OrthoDB" id="3364966at2759"/>
<feature type="transmembrane region" description="Helical" evidence="6">
    <location>
        <begin position="307"/>
        <end position="329"/>
    </location>
</feature>
<dbReference type="EMBL" id="BLKM01003820">
    <property type="protein sequence ID" value="GFG29750.1"/>
    <property type="molecule type" value="Genomic_DNA"/>
</dbReference>
<evidence type="ECO:0000256" key="2">
    <source>
        <dbReference type="ARBA" id="ARBA00022692"/>
    </source>
</evidence>
<gene>
    <name evidence="8" type="ORF">Cfor_03326</name>
</gene>
<evidence type="ECO:0000256" key="5">
    <source>
        <dbReference type="ARBA" id="ARBA00025797"/>
    </source>
</evidence>
<feature type="transmembrane region" description="Helical" evidence="6">
    <location>
        <begin position="100"/>
        <end position="120"/>
    </location>
</feature>
<name>A0A6L2PE76_COPFO</name>
<organism evidence="8 9">
    <name type="scientific">Coptotermes formosanus</name>
    <name type="common">Formosan subterranean termite</name>
    <dbReference type="NCBI Taxonomy" id="36987"/>
    <lineage>
        <taxon>Eukaryota</taxon>
        <taxon>Metazoa</taxon>
        <taxon>Ecdysozoa</taxon>
        <taxon>Arthropoda</taxon>
        <taxon>Hexapoda</taxon>
        <taxon>Insecta</taxon>
        <taxon>Pterygota</taxon>
        <taxon>Neoptera</taxon>
        <taxon>Polyneoptera</taxon>
        <taxon>Dictyoptera</taxon>
        <taxon>Blattodea</taxon>
        <taxon>Blattoidea</taxon>
        <taxon>Termitoidae</taxon>
        <taxon>Rhinotermitidae</taxon>
        <taxon>Coptotermes</taxon>
    </lineage>
</organism>
<comment type="caution">
    <text evidence="8">The sequence shown here is derived from an EMBL/GenBank/DDBJ whole genome shotgun (WGS) entry which is preliminary data.</text>
</comment>
<dbReference type="PANTHER" id="PTHR43220:SF18">
    <property type="entry name" value="TRANSMEMBRANE PROTEIN 41B"/>
    <property type="match status" value="1"/>
</dbReference>
<dbReference type="FunCoup" id="A0A6L2PE76">
    <property type="interactions" value="1201"/>
</dbReference>
<keyword evidence="9" id="KW-1185">Reference proteome</keyword>
<protein>
    <recommendedName>
        <fullName evidence="7">VTT domain-containing protein</fullName>
    </recommendedName>
</protein>
<evidence type="ECO:0000313" key="8">
    <source>
        <dbReference type="EMBL" id="GFG29750.1"/>
    </source>
</evidence>
<dbReference type="InterPro" id="IPR045014">
    <property type="entry name" value="TM41A/B"/>
</dbReference>
<feature type="domain" description="VTT" evidence="7">
    <location>
        <begin position="176"/>
        <end position="296"/>
    </location>
</feature>
<dbReference type="InParanoid" id="A0A6L2PE76"/>
<dbReference type="Pfam" id="PF09335">
    <property type="entry name" value="VTT_dom"/>
    <property type="match status" value="1"/>
</dbReference>
<dbReference type="AlphaFoldDB" id="A0A6L2PE76"/>
<comment type="subcellular location">
    <subcellularLocation>
        <location evidence="1">Membrane</location>
        <topology evidence="1">Multi-pass membrane protein</topology>
    </subcellularLocation>
</comment>
<sequence length="338" mass="37966">MTANTDEGELSIQSSEITSTVPSYIYVRRFSHVHVDIRRPVGPSLEPVLRNPNQGNHSRFLHDLWSSLLSAVHYGPSSGVRMIKSSLQVGGHDKGNTHRAFIVVGAIFVTSLLALGYVYMKFPELEPGEKRHMKIPWDIEDAKQLGRVLDRYKDKYFFEVLLAVVVTYLFLQTFAIPGSISLSILSGFLFPFPLALLIVCFCSATGASLCYVLSFFLGRRLVYKYFPEKASQWALTVNKHRGNLINYLLFLRMTPFLPNWFINITAPIIDVPLFPFWIGTFIGVAPPSFVAIQAGQTLYKLSSSSDAWSWTSVILLGVFAVISLVPVLLQKRLKEAVE</sequence>
<keyword evidence="4 6" id="KW-0472">Membrane</keyword>
<feature type="transmembrane region" description="Helical" evidence="6">
    <location>
        <begin position="156"/>
        <end position="176"/>
    </location>
</feature>
<evidence type="ECO:0000256" key="4">
    <source>
        <dbReference type="ARBA" id="ARBA00023136"/>
    </source>
</evidence>
<dbReference type="GO" id="GO:0000045">
    <property type="term" value="P:autophagosome assembly"/>
    <property type="evidence" value="ECO:0007669"/>
    <property type="project" value="TreeGrafter"/>
</dbReference>
<dbReference type="PANTHER" id="PTHR43220">
    <property type="match status" value="1"/>
</dbReference>
<accession>A0A6L2PE76</accession>
<dbReference type="InterPro" id="IPR032816">
    <property type="entry name" value="VTT_dom"/>
</dbReference>
<evidence type="ECO:0000259" key="7">
    <source>
        <dbReference type="Pfam" id="PF09335"/>
    </source>
</evidence>
<feature type="transmembrane region" description="Helical" evidence="6">
    <location>
        <begin position="188"/>
        <end position="217"/>
    </location>
</feature>
<evidence type="ECO:0000256" key="1">
    <source>
        <dbReference type="ARBA" id="ARBA00004141"/>
    </source>
</evidence>
<evidence type="ECO:0000256" key="3">
    <source>
        <dbReference type="ARBA" id="ARBA00022989"/>
    </source>
</evidence>
<evidence type="ECO:0000313" key="9">
    <source>
        <dbReference type="Proteomes" id="UP000502823"/>
    </source>
</evidence>
<feature type="transmembrane region" description="Helical" evidence="6">
    <location>
        <begin position="274"/>
        <end position="295"/>
    </location>
</feature>
<keyword evidence="2 6" id="KW-0812">Transmembrane</keyword>
<reference evidence="9" key="1">
    <citation type="submission" date="2020-01" db="EMBL/GenBank/DDBJ databases">
        <title>Draft genome sequence of the Termite Coptotermes fromosanus.</title>
        <authorList>
            <person name="Itakura S."/>
            <person name="Yosikawa Y."/>
            <person name="Umezawa K."/>
        </authorList>
    </citation>
    <scope>NUCLEOTIDE SEQUENCE [LARGE SCALE GENOMIC DNA]</scope>
</reference>